<keyword evidence="1" id="KW-1015">Disulfide bond</keyword>
<keyword evidence="2" id="KW-0378">Hydrolase</keyword>
<dbReference type="RefSeq" id="WP_237484250.1">
    <property type="nucleotide sequence ID" value="NZ_CAKLCM010000002.1"/>
</dbReference>
<feature type="domain" description="Peptidase S1" evidence="4">
    <location>
        <begin position="33"/>
        <end position="287"/>
    </location>
</feature>
<dbReference type="PROSITE" id="PS50240">
    <property type="entry name" value="TRYPSIN_DOM"/>
    <property type="match status" value="1"/>
</dbReference>
<dbReference type="PROSITE" id="PS51257">
    <property type="entry name" value="PROKAR_LIPOPROTEIN"/>
    <property type="match status" value="1"/>
</dbReference>
<proteinExistence type="predicted"/>
<dbReference type="InterPro" id="IPR033116">
    <property type="entry name" value="TRYPSIN_SER"/>
</dbReference>
<dbReference type="Pfam" id="PF00089">
    <property type="entry name" value="Trypsin"/>
    <property type="match status" value="1"/>
</dbReference>
<dbReference type="PANTHER" id="PTHR24256">
    <property type="entry name" value="TRYPTASE-RELATED"/>
    <property type="match status" value="1"/>
</dbReference>
<feature type="signal peptide" evidence="3">
    <location>
        <begin position="1"/>
        <end position="25"/>
    </location>
</feature>
<name>A0ABM8ZH98_9VIBR</name>
<organism evidence="5 6">
    <name type="scientific">Vibrio hippocampi</name>
    <dbReference type="NCBI Taxonomy" id="654686"/>
    <lineage>
        <taxon>Bacteria</taxon>
        <taxon>Pseudomonadati</taxon>
        <taxon>Pseudomonadota</taxon>
        <taxon>Gammaproteobacteria</taxon>
        <taxon>Vibrionales</taxon>
        <taxon>Vibrionaceae</taxon>
        <taxon>Vibrio</taxon>
    </lineage>
</organism>
<keyword evidence="2" id="KW-0645">Protease</keyword>
<dbReference type="Gene3D" id="2.40.10.10">
    <property type="entry name" value="Trypsin-like serine proteases"/>
    <property type="match status" value="1"/>
</dbReference>
<dbReference type="Proteomes" id="UP000838160">
    <property type="component" value="Unassembled WGS sequence"/>
</dbReference>
<evidence type="ECO:0000256" key="3">
    <source>
        <dbReference type="SAM" id="SignalP"/>
    </source>
</evidence>
<dbReference type="InterPro" id="IPR018114">
    <property type="entry name" value="TRYPSIN_HIS"/>
</dbReference>
<feature type="chain" id="PRO_5046020250" description="Peptidase S1 domain-containing protein" evidence="3">
    <location>
        <begin position="26"/>
        <end position="346"/>
    </location>
</feature>
<evidence type="ECO:0000313" key="5">
    <source>
        <dbReference type="EMBL" id="CAH0525744.1"/>
    </source>
</evidence>
<dbReference type="InterPro" id="IPR043504">
    <property type="entry name" value="Peptidase_S1_PA_chymotrypsin"/>
</dbReference>
<dbReference type="SUPFAM" id="SSF50494">
    <property type="entry name" value="Trypsin-like serine proteases"/>
    <property type="match status" value="1"/>
</dbReference>
<evidence type="ECO:0000256" key="1">
    <source>
        <dbReference type="ARBA" id="ARBA00023157"/>
    </source>
</evidence>
<dbReference type="InterPro" id="IPR009003">
    <property type="entry name" value="Peptidase_S1_PA"/>
</dbReference>
<evidence type="ECO:0000313" key="6">
    <source>
        <dbReference type="Proteomes" id="UP000838160"/>
    </source>
</evidence>
<sequence length="346" mass="37372">MFTTNKSAVVTMLAALGCLSTSAEASTDISAMIFNGTDTSAEEWPSIASIYYDASDYGGDQESYCTGTILDEQHVLTAAHCLYDGDEVFEPYLIYTSVVPQMNDESDAVNGLVTPIRASEFYAHPDFVDSAISEAVPWPNDIAIIKLETPMNVDSNAYTVQGLSSQASSYRQTDEEFVAVGYGITETGSYGELLQTTLNYQTQANCSLGAGDSQICTTGDYNFSTDVRNSTCNGDSGGPLFWYDGSQYVQIGVTSYGWTGCSNEFNTDTAVFTEVADYSAWVSSVLSGNETPVYTVTDQERYDYVYGSDSTSSTSSSDSGGTVSLNWLLLMALVAASVRFRRRSIV</sequence>
<evidence type="ECO:0000256" key="2">
    <source>
        <dbReference type="RuleBase" id="RU363034"/>
    </source>
</evidence>
<keyword evidence="6" id="KW-1185">Reference proteome</keyword>
<keyword evidence="2" id="KW-0720">Serine protease</keyword>
<dbReference type="InterPro" id="IPR051487">
    <property type="entry name" value="Ser/Thr_Proteases_Immune/Dev"/>
</dbReference>
<keyword evidence="3" id="KW-0732">Signal</keyword>
<dbReference type="PROSITE" id="PS00135">
    <property type="entry name" value="TRYPSIN_SER"/>
    <property type="match status" value="1"/>
</dbReference>
<accession>A0ABM8ZH98</accession>
<evidence type="ECO:0000259" key="4">
    <source>
        <dbReference type="PROSITE" id="PS50240"/>
    </source>
</evidence>
<dbReference type="PRINTS" id="PR00722">
    <property type="entry name" value="CHYMOTRYPSIN"/>
</dbReference>
<dbReference type="EMBL" id="CAKLCM010000002">
    <property type="protein sequence ID" value="CAH0525744.1"/>
    <property type="molecule type" value="Genomic_DNA"/>
</dbReference>
<dbReference type="SMART" id="SM00020">
    <property type="entry name" value="Tryp_SPc"/>
    <property type="match status" value="1"/>
</dbReference>
<comment type="caution">
    <text evidence="5">The sequence shown here is derived from an EMBL/GenBank/DDBJ whole genome shotgun (WGS) entry which is preliminary data.</text>
</comment>
<dbReference type="InterPro" id="IPR001314">
    <property type="entry name" value="Peptidase_S1A"/>
</dbReference>
<reference evidence="5" key="1">
    <citation type="submission" date="2021-12" db="EMBL/GenBank/DDBJ databases">
        <authorList>
            <person name="Rodrigo-Torres L."/>
            <person name="Arahal R. D."/>
            <person name="Lucena T."/>
        </authorList>
    </citation>
    <scope>NUCLEOTIDE SEQUENCE</scope>
    <source>
        <strain evidence="5">CECT 8226</strain>
    </source>
</reference>
<gene>
    <name evidence="5" type="ORF">VHP8226_01274</name>
</gene>
<dbReference type="PROSITE" id="PS00134">
    <property type="entry name" value="TRYPSIN_HIS"/>
    <property type="match status" value="1"/>
</dbReference>
<dbReference type="InterPro" id="IPR001254">
    <property type="entry name" value="Trypsin_dom"/>
</dbReference>
<dbReference type="CDD" id="cd00190">
    <property type="entry name" value="Tryp_SPc"/>
    <property type="match status" value="1"/>
</dbReference>
<protein>
    <recommendedName>
        <fullName evidence="4">Peptidase S1 domain-containing protein</fullName>
    </recommendedName>
</protein>